<dbReference type="InterPro" id="IPR003594">
    <property type="entry name" value="HATPase_dom"/>
</dbReference>
<dbReference type="Gene3D" id="3.40.630.30">
    <property type="match status" value="1"/>
</dbReference>
<name>A1ALX8_PELPD</name>
<reference evidence="3 4" key="1">
    <citation type="submission" date="2006-10" db="EMBL/GenBank/DDBJ databases">
        <title>Complete sequence of chromosome of Pelobacter propionicus DSM 2379.</title>
        <authorList>
            <consortium name="US DOE Joint Genome Institute"/>
            <person name="Copeland A."/>
            <person name="Lucas S."/>
            <person name="Lapidus A."/>
            <person name="Barry K."/>
            <person name="Detter J.C."/>
            <person name="Glavina del Rio T."/>
            <person name="Hammon N."/>
            <person name="Israni S."/>
            <person name="Dalin E."/>
            <person name="Tice H."/>
            <person name="Pitluck S."/>
            <person name="Saunders E."/>
            <person name="Brettin T."/>
            <person name="Bruce D."/>
            <person name="Han C."/>
            <person name="Tapia R."/>
            <person name="Schmutz J."/>
            <person name="Larimer F."/>
            <person name="Land M."/>
            <person name="Hauser L."/>
            <person name="Kyrpides N."/>
            <person name="Kim E."/>
            <person name="Lovley D."/>
            <person name="Richardson P."/>
        </authorList>
    </citation>
    <scope>NUCLEOTIDE SEQUENCE [LARGE SCALE GENOMIC DNA]</scope>
    <source>
        <strain evidence="4">DSM 2379 / NBRC 103807 / OttBd1</strain>
    </source>
</reference>
<evidence type="ECO:0000259" key="2">
    <source>
        <dbReference type="PROSITE" id="PS51186"/>
    </source>
</evidence>
<dbReference type="SUPFAM" id="SSF55729">
    <property type="entry name" value="Acyl-CoA N-acyltransferases (Nat)"/>
    <property type="match status" value="1"/>
</dbReference>
<sequence>MRWQNSNFPYIRSLNQEYEKAIRQSTLLNIDSLVIPSPYILDRTIDIDYEHSLVWDEEGELLGYLLVYATPDSRKLHIYEQVTSPFGRGKGIGSAFLEYLANSVDEDARIYLFVWEKLISSIEFFQSKGLVIEELIVYRKMRFHRMSATAGTIREAIALTKNKDYSVVEELGKVRHDAKKSLKVLFDMASMLSVDNFNKVTEDINRETTALVNTLNTYEDKIRVSHKVSIKELIIERVIPFVEAASFPCQIRLNLESRISAVMGNYMNYSRALINLVSNSLDAIRVSGRRGIIEFTLREQDDAVLLIIQDNGVGIEREKLKKGSDMLPLFVGKTTKQGTVGEGLGTRQIFSTFGPDSIHVESKVQEFTRWTIALKKNNQKDAALLTSLGSRYVRFIKTTQSIGVTRESGRPEISRFIWQLRQMELFSYKLLYQFSRYNNVRDIFQNILLYRYGGRSFEQFKAELRQCRIDDEVIRSWLMGMMRRISRNETWIMQNLSFDEYKDELLQSYGQAIDRTMIFTMDPDNGRFFATDRRFAEHLDFVPYLGRGRDQLLRGEFSGDFKNLTSPVVMGVWSVKDLRDLHDKLRLIRKGVARLREMGLSGEKRLSFYTTTYNSIGRDVDIFRTLSLHDMLTMEDGALDCLTREVDNEMNEMVFAAG</sequence>
<gene>
    <name evidence="3" type="ordered locus">Ppro_0717</name>
</gene>
<dbReference type="InterPro" id="IPR016181">
    <property type="entry name" value="Acyl_CoA_acyltransferase"/>
</dbReference>
<dbReference type="Pfam" id="PF00583">
    <property type="entry name" value="Acetyltransf_1"/>
    <property type="match status" value="1"/>
</dbReference>
<dbReference type="AlphaFoldDB" id="A1ALX8"/>
<organism evidence="3 4">
    <name type="scientific">Pelobacter propionicus (strain DSM 2379 / NBRC 103807 / OttBd1)</name>
    <dbReference type="NCBI Taxonomy" id="338966"/>
    <lineage>
        <taxon>Bacteria</taxon>
        <taxon>Pseudomonadati</taxon>
        <taxon>Thermodesulfobacteriota</taxon>
        <taxon>Desulfuromonadia</taxon>
        <taxon>Desulfuromonadales</taxon>
        <taxon>Desulfuromonadaceae</taxon>
        <taxon>Pelobacter</taxon>
    </lineage>
</organism>
<dbReference type="eggNOG" id="COG4191">
    <property type="taxonomic scope" value="Bacteria"/>
</dbReference>
<dbReference type="InterPro" id="IPR000182">
    <property type="entry name" value="GNAT_dom"/>
</dbReference>
<dbReference type="OrthoDB" id="366292at2"/>
<dbReference type="GO" id="GO:0016301">
    <property type="term" value="F:kinase activity"/>
    <property type="evidence" value="ECO:0007669"/>
    <property type="project" value="UniProtKB-KW"/>
</dbReference>
<dbReference type="EMBL" id="CP000482">
    <property type="protein sequence ID" value="ABK98348.1"/>
    <property type="molecule type" value="Genomic_DNA"/>
</dbReference>
<dbReference type="CDD" id="cd04301">
    <property type="entry name" value="NAT_SF"/>
    <property type="match status" value="1"/>
</dbReference>
<dbReference type="GO" id="GO:0016747">
    <property type="term" value="F:acyltransferase activity, transferring groups other than amino-acyl groups"/>
    <property type="evidence" value="ECO:0007669"/>
    <property type="project" value="InterPro"/>
</dbReference>
<dbReference type="eggNOG" id="COG0456">
    <property type="taxonomic scope" value="Bacteria"/>
</dbReference>
<dbReference type="Proteomes" id="UP000006732">
    <property type="component" value="Chromosome"/>
</dbReference>
<dbReference type="SUPFAM" id="SSF55874">
    <property type="entry name" value="ATPase domain of HSP90 chaperone/DNA topoisomerase II/histidine kinase"/>
    <property type="match status" value="1"/>
</dbReference>
<proteinExistence type="predicted"/>
<keyword evidence="4" id="KW-1185">Reference proteome</keyword>
<keyword evidence="3" id="KW-0418">Kinase</keyword>
<dbReference type="HOGENOM" id="CLU_409254_0_0_7"/>
<dbReference type="Gene3D" id="3.30.565.10">
    <property type="entry name" value="Histidine kinase-like ATPase, C-terminal domain"/>
    <property type="match status" value="1"/>
</dbReference>
<keyword evidence="3" id="KW-0808">Transferase</keyword>
<evidence type="ECO:0000259" key="1">
    <source>
        <dbReference type="PROSITE" id="PS50109"/>
    </source>
</evidence>
<protein>
    <submittedName>
        <fullName evidence="3">Histidine kinase</fullName>
    </submittedName>
</protein>
<evidence type="ECO:0000313" key="3">
    <source>
        <dbReference type="EMBL" id="ABK98348.1"/>
    </source>
</evidence>
<dbReference type="PROSITE" id="PS51186">
    <property type="entry name" value="GNAT"/>
    <property type="match status" value="1"/>
</dbReference>
<dbReference type="KEGG" id="ppd:Ppro_0717"/>
<feature type="domain" description="Histidine kinase" evidence="1">
    <location>
        <begin position="173"/>
        <end position="345"/>
    </location>
</feature>
<dbReference type="InterPro" id="IPR036890">
    <property type="entry name" value="HATPase_C_sf"/>
</dbReference>
<dbReference type="STRING" id="338966.Ppro_0717"/>
<dbReference type="PROSITE" id="PS50109">
    <property type="entry name" value="HIS_KIN"/>
    <property type="match status" value="1"/>
</dbReference>
<dbReference type="Pfam" id="PF02518">
    <property type="entry name" value="HATPase_c"/>
    <property type="match status" value="1"/>
</dbReference>
<feature type="domain" description="N-acetyltransferase" evidence="2">
    <location>
        <begin position="9"/>
        <end position="151"/>
    </location>
</feature>
<accession>A1ALX8</accession>
<evidence type="ECO:0000313" key="4">
    <source>
        <dbReference type="Proteomes" id="UP000006732"/>
    </source>
</evidence>
<dbReference type="InterPro" id="IPR005467">
    <property type="entry name" value="His_kinase_dom"/>
</dbReference>